<evidence type="ECO:0008006" key="3">
    <source>
        <dbReference type="Google" id="ProtNLM"/>
    </source>
</evidence>
<proteinExistence type="predicted"/>
<dbReference type="Proteomes" id="UP000198878">
    <property type="component" value="Unassembled WGS sequence"/>
</dbReference>
<dbReference type="AlphaFoldDB" id="A0A1H5RFT0"/>
<dbReference type="EMBL" id="FNUJ01000013">
    <property type="protein sequence ID" value="SEF37242.1"/>
    <property type="molecule type" value="Genomic_DNA"/>
</dbReference>
<dbReference type="STRING" id="218821.SAMN05421837_11370"/>
<sequence length="96" mass="10439">MNTFEELLARWCDAETRGDGAESLLAADFRGDGPDGLVLDRDHWPGRAPTGTFRWTHLRVTPSVGVATGRRDGAGCTVVAACREGRWLIVNVQRGS</sequence>
<organism evidence="1 2">
    <name type="scientific">Amycolatopsis pretoriensis</name>
    <dbReference type="NCBI Taxonomy" id="218821"/>
    <lineage>
        <taxon>Bacteria</taxon>
        <taxon>Bacillati</taxon>
        <taxon>Actinomycetota</taxon>
        <taxon>Actinomycetes</taxon>
        <taxon>Pseudonocardiales</taxon>
        <taxon>Pseudonocardiaceae</taxon>
        <taxon>Amycolatopsis</taxon>
    </lineage>
</organism>
<evidence type="ECO:0000313" key="2">
    <source>
        <dbReference type="Proteomes" id="UP000198878"/>
    </source>
</evidence>
<dbReference type="InterPro" id="IPR032710">
    <property type="entry name" value="NTF2-like_dom_sf"/>
</dbReference>
<dbReference type="RefSeq" id="WP_086679281.1">
    <property type="nucleotide sequence ID" value="NZ_FNUJ01000013.1"/>
</dbReference>
<accession>A0A1H5RFT0</accession>
<dbReference type="OrthoDB" id="3626343at2"/>
<reference evidence="2" key="1">
    <citation type="submission" date="2016-10" db="EMBL/GenBank/DDBJ databases">
        <authorList>
            <person name="Varghese N."/>
            <person name="Submissions S."/>
        </authorList>
    </citation>
    <scope>NUCLEOTIDE SEQUENCE [LARGE SCALE GENOMIC DNA]</scope>
    <source>
        <strain evidence="2">DSM 44654</strain>
    </source>
</reference>
<name>A0A1H5RFT0_9PSEU</name>
<protein>
    <recommendedName>
        <fullName evidence="3">SnoaL-like domain-containing protein</fullName>
    </recommendedName>
</protein>
<gene>
    <name evidence="1" type="ORF">SAMN05421837_11370</name>
</gene>
<evidence type="ECO:0000313" key="1">
    <source>
        <dbReference type="EMBL" id="SEF37242.1"/>
    </source>
</evidence>
<keyword evidence="2" id="KW-1185">Reference proteome</keyword>
<dbReference type="SUPFAM" id="SSF54427">
    <property type="entry name" value="NTF2-like"/>
    <property type="match status" value="1"/>
</dbReference>